<sequence>MQNNFSGKTIPAWLEPFHQKYTGTGDGKGLYSDWNKDELFLDKARKAIASIRNNKAQEEITELQRQLFVHAKSKDKTKTSWSRDKQAELMNIKAGIFASPEAEIAHLREELSKLQAWKDDVVKIVNK</sequence>
<comment type="caution">
    <text evidence="1">The sequence shown here is derived from an EMBL/GenBank/DDBJ whole genome shotgun (WGS) entry which is preliminary data.</text>
</comment>
<gene>
    <name evidence="1" type="ORF">TrVE_jg3592</name>
</gene>
<accession>A0A9W7C5N5</accession>
<dbReference type="EMBL" id="BRXX01000305">
    <property type="protein sequence ID" value="GMI03722.1"/>
    <property type="molecule type" value="Genomic_DNA"/>
</dbReference>
<reference evidence="2" key="1">
    <citation type="journal article" date="2023" name="Commun. Biol.">
        <title>Genome analysis of Parmales, the sister group of diatoms, reveals the evolutionary specialization of diatoms from phago-mixotrophs to photoautotrophs.</title>
        <authorList>
            <person name="Ban H."/>
            <person name="Sato S."/>
            <person name="Yoshikawa S."/>
            <person name="Yamada K."/>
            <person name="Nakamura Y."/>
            <person name="Ichinomiya M."/>
            <person name="Sato N."/>
            <person name="Blanc-Mathieu R."/>
            <person name="Endo H."/>
            <person name="Kuwata A."/>
            <person name="Ogata H."/>
        </authorList>
    </citation>
    <scope>NUCLEOTIDE SEQUENCE [LARGE SCALE GENOMIC DNA]</scope>
    <source>
        <strain evidence="2">NIES 3699</strain>
    </source>
</reference>
<dbReference type="AlphaFoldDB" id="A0A9W7C5N5"/>
<name>A0A9W7C5N5_9STRA</name>
<evidence type="ECO:0000313" key="2">
    <source>
        <dbReference type="Proteomes" id="UP001165160"/>
    </source>
</evidence>
<dbReference type="Proteomes" id="UP001165160">
    <property type="component" value="Unassembled WGS sequence"/>
</dbReference>
<evidence type="ECO:0000313" key="1">
    <source>
        <dbReference type="EMBL" id="GMI03722.1"/>
    </source>
</evidence>
<protein>
    <submittedName>
        <fullName evidence="1">Uncharacterized protein</fullName>
    </submittedName>
</protein>
<keyword evidence="2" id="KW-1185">Reference proteome</keyword>
<organism evidence="1 2">
    <name type="scientific">Triparma verrucosa</name>
    <dbReference type="NCBI Taxonomy" id="1606542"/>
    <lineage>
        <taxon>Eukaryota</taxon>
        <taxon>Sar</taxon>
        <taxon>Stramenopiles</taxon>
        <taxon>Ochrophyta</taxon>
        <taxon>Bolidophyceae</taxon>
        <taxon>Parmales</taxon>
        <taxon>Triparmaceae</taxon>
        <taxon>Triparma</taxon>
    </lineage>
</organism>
<proteinExistence type="predicted"/>